<dbReference type="InterPro" id="IPR049458">
    <property type="entry name" value="EpsG-like"/>
</dbReference>
<accession>A0AAI8KD35</accession>
<dbReference type="Proteomes" id="UP000258127">
    <property type="component" value="Chromosome"/>
</dbReference>
<feature type="transmembrane region" description="Helical" evidence="1">
    <location>
        <begin position="92"/>
        <end position="117"/>
    </location>
</feature>
<keyword evidence="1" id="KW-1133">Transmembrane helix</keyword>
<proteinExistence type="predicted"/>
<protein>
    <submittedName>
        <fullName evidence="2">EpsG family protein</fullName>
    </submittedName>
</protein>
<name>A0AAI8KD35_9PSED</name>
<dbReference type="Pfam" id="PF14897">
    <property type="entry name" value="EpsG"/>
    <property type="match status" value="1"/>
</dbReference>
<evidence type="ECO:0000313" key="2">
    <source>
        <dbReference type="EMBL" id="AXO89274.1"/>
    </source>
</evidence>
<gene>
    <name evidence="2" type="ORF">DZC75_15155</name>
</gene>
<keyword evidence="3" id="KW-1185">Reference proteome</keyword>
<feature type="transmembrane region" description="Helical" evidence="1">
    <location>
        <begin position="209"/>
        <end position="228"/>
    </location>
</feature>
<evidence type="ECO:0000313" key="3">
    <source>
        <dbReference type="Proteomes" id="UP000258127"/>
    </source>
</evidence>
<keyword evidence="1" id="KW-0812">Transmembrane</keyword>
<keyword evidence="1" id="KW-0472">Membrane</keyword>
<organism evidence="2 3">
    <name type="scientific">Pseudomonas parafulva</name>
    <dbReference type="NCBI Taxonomy" id="157782"/>
    <lineage>
        <taxon>Bacteria</taxon>
        <taxon>Pseudomonadati</taxon>
        <taxon>Pseudomonadota</taxon>
        <taxon>Gammaproteobacteria</taxon>
        <taxon>Pseudomonadales</taxon>
        <taxon>Pseudomonadaceae</taxon>
        <taxon>Pseudomonas</taxon>
    </lineage>
</organism>
<feature type="transmembrane region" description="Helical" evidence="1">
    <location>
        <begin position="320"/>
        <end position="339"/>
    </location>
</feature>
<sequence length="357" mass="40794">MLYLTLYDDVFFVVLTLLLTFAAVKFRLRNIPNYHLVAFFEAFLILLVTLLASWFISTRPAEIEGDTSVYLDFYETVVNGTGHPFAIFEPGFAVITLFLSEMGLDLRVLFFVVPLLLSLSYHRLAVRVFGIRSSMTVMVFACILIYPFFLSLTANVIRQGLAMALVLLAISRLLGGQKWRPRLLALVSLVFHKSTVILLPWVFFRRTTAKLPVSLLLLVWILVSACSVFGIFKSLATLLFDQLAAMGVSINYGDTSAIDYQTGFRLSFWLFSSCSIFFLLCMKAVGFTDRRMMMLFKMSAYFGIVHILTFDVAYNDRFGLYVWMLYPIQAFYLARCVLVRLSRATTYDRAPVRLPYE</sequence>
<feature type="transmembrane region" description="Helical" evidence="1">
    <location>
        <begin position="36"/>
        <end position="56"/>
    </location>
</feature>
<dbReference type="RefSeq" id="WP_039579258.1">
    <property type="nucleotide sequence ID" value="NZ_CP009747.1"/>
</dbReference>
<reference evidence="2 3" key="1">
    <citation type="submission" date="2018-08" db="EMBL/GenBank/DDBJ databases">
        <authorList>
            <person name="Lee Y."/>
            <person name="Kakembo D."/>
        </authorList>
    </citation>
    <scope>NUCLEOTIDE SEQUENCE [LARGE SCALE GENOMIC DNA]</scope>
    <source>
        <strain evidence="2 3">JBCS1880</strain>
    </source>
</reference>
<feature type="transmembrane region" description="Helical" evidence="1">
    <location>
        <begin position="156"/>
        <end position="174"/>
    </location>
</feature>
<evidence type="ECO:0000256" key="1">
    <source>
        <dbReference type="SAM" id="Phobius"/>
    </source>
</evidence>
<feature type="transmembrane region" description="Helical" evidence="1">
    <location>
        <begin position="183"/>
        <end position="203"/>
    </location>
</feature>
<feature type="transmembrane region" description="Helical" evidence="1">
    <location>
        <begin position="264"/>
        <end position="282"/>
    </location>
</feature>
<feature type="transmembrane region" description="Helical" evidence="1">
    <location>
        <begin position="6"/>
        <end position="24"/>
    </location>
</feature>
<dbReference type="KEGG" id="ppv:NJ69_11705"/>
<dbReference type="AlphaFoldDB" id="A0AAI8KD35"/>
<dbReference type="EMBL" id="CP031641">
    <property type="protein sequence ID" value="AXO89274.1"/>
    <property type="molecule type" value="Genomic_DNA"/>
</dbReference>
<feature type="transmembrane region" description="Helical" evidence="1">
    <location>
        <begin position="129"/>
        <end position="150"/>
    </location>
</feature>